<dbReference type="PANTHER" id="PTHR22939">
    <property type="entry name" value="SERINE PROTEASE FAMILY S1C HTRA-RELATED"/>
    <property type="match status" value="1"/>
</dbReference>
<accession>A0ABT2YIK8</accession>
<evidence type="ECO:0000256" key="14">
    <source>
        <dbReference type="SAM" id="MobiDB-lite"/>
    </source>
</evidence>
<comment type="similarity">
    <text evidence="3">Belongs to the peptidase S1C family.</text>
</comment>
<keyword evidence="11" id="KW-0720">Serine protease</keyword>
<evidence type="ECO:0000256" key="6">
    <source>
        <dbReference type="ARBA" id="ARBA00022670"/>
    </source>
</evidence>
<comment type="catalytic activity">
    <reaction evidence="1">
        <text>Acts on substrates that are at least partially unfolded. The cleavage site P1 residue is normally between a pair of hydrophobic residues, such as Val-|-Val.</text>
        <dbReference type="EC" id="3.4.21.107"/>
    </reaction>
</comment>
<dbReference type="SUPFAM" id="SSF50494">
    <property type="entry name" value="Trypsin-like serine proteases"/>
    <property type="match status" value="1"/>
</dbReference>
<reference evidence="17 18" key="1">
    <citation type="submission" date="2021-11" db="EMBL/GenBank/DDBJ databases">
        <authorList>
            <person name="Liang Q."/>
            <person name="Mou H."/>
            <person name="Liu Z."/>
        </authorList>
    </citation>
    <scope>NUCLEOTIDE SEQUENCE [LARGE SCALE GENOMIC DNA]</scope>
    <source>
        <strain evidence="17 18">CHU3</strain>
    </source>
</reference>
<keyword evidence="7 15" id="KW-0732">Signal</keyword>
<dbReference type="Gene3D" id="2.30.42.10">
    <property type="match status" value="1"/>
</dbReference>
<evidence type="ECO:0000256" key="3">
    <source>
        <dbReference type="ARBA" id="ARBA00010541"/>
    </source>
</evidence>
<evidence type="ECO:0000256" key="2">
    <source>
        <dbReference type="ARBA" id="ARBA00004418"/>
    </source>
</evidence>
<evidence type="ECO:0000256" key="5">
    <source>
        <dbReference type="ARBA" id="ARBA00013958"/>
    </source>
</evidence>
<proteinExistence type="inferred from homology"/>
<dbReference type="InterPro" id="IPR001940">
    <property type="entry name" value="Peptidase_S1C"/>
</dbReference>
<dbReference type="Gene3D" id="2.40.10.120">
    <property type="match status" value="1"/>
</dbReference>
<dbReference type="InterPro" id="IPR036034">
    <property type="entry name" value="PDZ_sf"/>
</dbReference>
<dbReference type="EMBL" id="JAJIRN010000008">
    <property type="protein sequence ID" value="MCV2369900.1"/>
    <property type="molecule type" value="Genomic_DNA"/>
</dbReference>
<gene>
    <name evidence="17" type="ORF">LNV07_17595</name>
</gene>
<organism evidence="17 18">
    <name type="scientific">Roseateles oligotrophus</name>
    <dbReference type="NCBI Taxonomy" id="1769250"/>
    <lineage>
        <taxon>Bacteria</taxon>
        <taxon>Pseudomonadati</taxon>
        <taxon>Pseudomonadota</taxon>
        <taxon>Betaproteobacteria</taxon>
        <taxon>Burkholderiales</taxon>
        <taxon>Sphaerotilaceae</taxon>
        <taxon>Roseateles</taxon>
    </lineage>
</organism>
<comment type="subcellular location">
    <subcellularLocation>
        <location evidence="2">Periplasm</location>
    </subcellularLocation>
</comment>
<keyword evidence="18" id="KW-1185">Reference proteome</keyword>
<feature type="domain" description="PDZ" evidence="16">
    <location>
        <begin position="275"/>
        <end position="373"/>
    </location>
</feature>
<evidence type="ECO:0000256" key="8">
    <source>
        <dbReference type="ARBA" id="ARBA00022737"/>
    </source>
</evidence>
<dbReference type="Pfam" id="PF13180">
    <property type="entry name" value="PDZ_2"/>
    <property type="match status" value="1"/>
</dbReference>
<protein>
    <recommendedName>
        <fullName evidence="5">Probable periplasmic serine endoprotease DegP-like</fullName>
        <ecNumber evidence="4">3.4.21.107</ecNumber>
    </recommendedName>
    <alternativeName>
        <fullName evidence="13">Protease Do</fullName>
    </alternativeName>
</protein>
<feature type="chain" id="PRO_5046506947" description="Probable periplasmic serine endoprotease DegP-like" evidence="15">
    <location>
        <begin position="36"/>
        <end position="495"/>
    </location>
</feature>
<evidence type="ECO:0000256" key="1">
    <source>
        <dbReference type="ARBA" id="ARBA00001772"/>
    </source>
</evidence>
<dbReference type="Pfam" id="PF17820">
    <property type="entry name" value="PDZ_6"/>
    <property type="match status" value="1"/>
</dbReference>
<dbReference type="PRINTS" id="PR00834">
    <property type="entry name" value="PROTEASES2C"/>
</dbReference>
<dbReference type="InterPro" id="IPR009003">
    <property type="entry name" value="Peptidase_S1_PA"/>
</dbReference>
<evidence type="ECO:0000259" key="16">
    <source>
        <dbReference type="PROSITE" id="PS50106"/>
    </source>
</evidence>
<evidence type="ECO:0000313" key="18">
    <source>
        <dbReference type="Proteomes" id="UP001209701"/>
    </source>
</evidence>
<dbReference type="PANTHER" id="PTHR22939:SF130">
    <property type="entry name" value="PERIPLASMIC SERINE ENDOPROTEASE DEGP-LIKE-RELATED"/>
    <property type="match status" value="1"/>
</dbReference>
<name>A0ABT2YIK8_9BURK</name>
<dbReference type="Gene3D" id="2.30.42.60">
    <property type="match status" value="1"/>
</dbReference>
<dbReference type="RefSeq" id="WP_263572493.1">
    <property type="nucleotide sequence ID" value="NZ_JAJIRN010000008.1"/>
</dbReference>
<dbReference type="InterPro" id="IPR011782">
    <property type="entry name" value="Pept_S1C_Do"/>
</dbReference>
<dbReference type="SMART" id="SM00228">
    <property type="entry name" value="PDZ"/>
    <property type="match status" value="2"/>
</dbReference>
<comment type="caution">
    <text evidence="17">The sequence shown here is derived from an EMBL/GenBank/DDBJ whole genome shotgun (WGS) entry which is preliminary data.</text>
</comment>
<feature type="region of interest" description="Disordered" evidence="14">
    <location>
        <begin position="88"/>
        <end position="119"/>
    </location>
</feature>
<feature type="signal peptide" evidence="15">
    <location>
        <begin position="1"/>
        <end position="35"/>
    </location>
</feature>
<sequence length="495" mass="52239">MQFKFASRPLRLSSLIFSAAVLSLSLSLLPGQSHAQARDLPDFTELVERVGPAVVNIRTSERVRSGSNGANGVPEIDEQMQEFLRRFGIPLPGQRRAPPRGDRGNEGSTGDDQAPQRRGVGSGFILSADGYVMTNAHVVSGADEVWVTLTDKREFKAKLIGSDRRSDVAVLKIEASGLPSVKIGDVGRLKVGEWVMAIGSPFGFDNTVTAGIVSAKARDTGDFLPLIQTDVAINPGNSGGPLLNMRGEVVGINSQIYSQSGGFMGISFAIPIDEAVRVSDQLRGGGRVVRGYIGVAPDDLSKEVAESIGLGKPSGALIRSVTSGGAADKSGIEGGDVITKFDGKAIEKASDLRRVVAGLKPGAKVTVQVFRRGALKELTLTVAEMPDDAQRGAAESEAKPIAGAAAAVGLQVSELTDAQKRDLKLRNGVRIDAATGIAARAGLREGDLILAVDNTEVSSVKQFQTLMSKAEKAKLINLMVRRDDVVSFVLLRPAH</sequence>
<keyword evidence="6" id="KW-0645">Protease</keyword>
<dbReference type="SUPFAM" id="SSF50156">
    <property type="entry name" value="PDZ domain-like"/>
    <property type="match status" value="2"/>
</dbReference>
<keyword evidence="10" id="KW-0378">Hydrolase</keyword>
<dbReference type="EC" id="3.4.21.107" evidence="4"/>
<dbReference type="InterPro" id="IPR041489">
    <property type="entry name" value="PDZ_6"/>
</dbReference>
<dbReference type="InterPro" id="IPR001478">
    <property type="entry name" value="PDZ"/>
</dbReference>
<evidence type="ECO:0000256" key="12">
    <source>
        <dbReference type="ARBA" id="ARBA00023016"/>
    </source>
</evidence>
<keyword evidence="8" id="KW-0677">Repeat</keyword>
<evidence type="ECO:0000313" key="17">
    <source>
        <dbReference type="EMBL" id="MCV2369900.1"/>
    </source>
</evidence>
<keyword evidence="12" id="KW-0346">Stress response</keyword>
<dbReference type="Pfam" id="PF13365">
    <property type="entry name" value="Trypsin_2"/>
    <property type="match status" value="1"/>
</dbReference>
<evidence type="ECO:0000256" key="11">
    <source>
        <dbReference type="ARBA" id="ARBA00022825"/>
    </source>
</evidence>
<evidence type="ECO:0000256" key="7">
    <source>
        <dbReference type="ARBA" id="ARBA00022729"/>
    </source>
</evidence>
<dbReference type="Proteomes" id="UP001209701">
    <property type="component" value="Unassembled WGS sequence"/>
</dbReference>
<dbReference type="PROSITE" id="PS50106">
    <property type="entry name" value="PDZ"/>
    <property type="match status" value="1"/>
</dbReference>
<evidence type="ECO:0000256" key="9">
    <source>
        <dbReference type="ARBA" id="ARBA00022764"/>
    </source>
</evidence>
<evidence type="ECO:0000256" key="15">
    <source>
        <dbReference type="SAM" id="SignalP"/>
    </source>
</evidence>
<keyword evidence="9" id="KW-0574">Periplasm</keyword>
<evidence type="ECO:0000256" key="13">
    <source>
        <dbReference type="ARBA" id="ARBA00032850"/>
    </source>
</evidence>
<evidence type="ECO:0000256" key="10">
    <source>
        <dbReference type="ARBA" id="ARBA00022801"/>
    </source>
</evidence>
<evidence type="ECO:0000256" key="4">
    <source>
        <dbReference type="ARBA" id="ARBA00013035"/>
    </source>
</evidence>
<dbReference type="NCBIfam" id="TIGR02037">
    <property type="entry name" value="degP_htrA_DO"/>
    <property type="match status" value="1"/>
</dbReference>